<accession>A0A9W4U7R9</accession>
<dbReference type="GO" id="GO:0046982">
    <property type="term" value="F:protein heterodimerization activity"/>
    <property type="evidence" value="ECO:0007669"/>
    <property type="project" value="InterPro"/>
</dbReference>
<evidence type="ECO:0000256" key="5">
    <source>
        <dbReference type="ARBA" id="ARBA00023242"/>
    </source>
</evidence>
<evidence type="ECO:0000313" key="9">
    <source>
        <dbReference type="Proteomes" id="UP001152607"/>
    </source>
</evidence>
<keyword evidence="9" id="KW-1185">Reference proteome</keyword>
<dbReference type="InterPro" id="IPR009072">
    <property type="entry name" value="Histone-fold"/>
</dbReference>
<keyword evidence="3" id="KW-0158">Chromosome</keyword>
<dbReference type="OrthoDB" id="2543597at2759"/>
<dbReference type="GO" id="GO:0000278">
    <property type="term" value="P:mitotic cell cycle"/>
    <property type="evidence" value="ECO:0007669"/>
    <property type="project" value="TreeGrafter"/>
</dbReference>
<sequence>MAKSLYPRPTIKKIVKAQSNRAISKDVDILVFLSYTLFMRSLITEAKIASKKAGETGKDALSARSVRKVREGVLRKYKG</sequence>
<protein>
    <recommendedName>
        <fullName evidence="10">Transcription factor CBF/NF-Y/archaeal histone domain-containing protein</fullName>
    </recommendedName>
</protein>
<evidence type="ECO:0000256" key="7">
    <source>
        <dbReference type="ARBA" id="ARBA00038432"/>
    </source>
</evidence>
<comment type="similarity">
    <text evidence="7">Belongs to the CENP-W/WIP1 family.</text>
</comment>
<dbReference type="GO" id="GO:0051382">
    <property type="term" value="P:kinetochore assembly"/>
    <property type="evidence" value="ECO:0007669"/>
    <property type="project" value="TreeGrafter"/>
</dbReference>
<dbReference type="GO" id="GO:0007059">
    <property type="term" value="P:chromosome segregation"/>
    <property type="evidence" value="ECO:0007669"/>
    <property type="project" value="TreeGrafter"/>
</dbReference>
<keyword evidence="5" id="KW-0539">Nucleus</keyword>
<dbReference type="PANTHER" id="PTHR34832">
    <property type="entry name" value="CENTROMERE PROTEIN W"/>
    <property type="match status" value="1"/>
</dbReference>
<dbReference type="CDD" id="cd13732">
    <property type="entry name" value="HFD_CENP-W"/>
    <property type="match status" value="1"/>
</dbReference>
<dbReference type="Proteomes" id="UP001152607">
    <property type="component" value="Unassembled WGS sequence"/>
</dbReference>
<gene>
    <name evidence="8" type="ORF">PDIGIT_LOCUS4019</name>
</gene>
<name>A0A9W4U7R9_9PLEO</name>
<reference evidence="8" key="1">
    <citation type="submission" date="2023-01" db="EMBL/GenBank/DDBJ databases">
        <authorList>
            <person name="Van Ghelder C."/>
            <person name="Rancurel C."/>
        </authorList>
    </citation>
    <scope>NUCLEOTIDE SEQUENCE</scope>
    <source>
        <strain evidence="8">CNCM I-4278</strain>
    </source>
</reference>
<evidence type="ECO:0000313" key="8">
    <source>
        <dbReference type="EMBL" id="CAI6328757.1"/>
    </source>
</evidence>
<evidence type="ECO:0000256" key="1">
    <source>
        <dbReference type="ARBA" id="ARBA00004123"/>
    </source>
</evidence>
<dbReference type="Gene3D" id="1.10.20.10">
    <property type="entry name" value="Histone, subunit A"/>
    <property type="match status" value="1"/>
</dbReference>
<comment type="caution">
    <text evidence="8">The sequence shown here is derived from an EMBL/GenBank/DDBJ whole genome shotgun (WGS) entry which is preliminary data.</text>
</comment>
<dbReference type="GO" id="GO:0005654">
    <property type="term" value="C:nucleoplasm"/>
    <property type="evidence" value="ECO:0007669"/>
    <property type="project" value="TreeGrafter"/>
</dbReference>
<dbReference type="FunFam" id="1.10.20.10:FF:000075">
    <property type="entry name" value="WGS project CABT00000000 data, contig 2.56"/>
    <property type="match status" value="1"/>
</dbReference>
<dbReference type="EMBL" id="CAOQHR010000002">
    <property type="protein sequence ID" value="CAI6328757.1"/>
    <property type="molecule type" value="Genomic_DNA"/>
</dbReference>
<dbReference type="GO" id="GO:0000776">
    <property type="term" value="C:kinetochore"/>
    <property type="evidence" value="ECO:0007669"/>
    <property type="project" value="UniProtKB-KW"/>
</dbReference>
<proteinExistence type="inferred from homology"/>
<dbReference type="InterPro" id="IPR052484">
    <property type="entry name" value="CENP-W/WIP1"/>
</dbReference>
<dbReference type="AlphaFoldDB" id="A0A9W4U7R9"/>
<dbReference type="PANTHER" id="PTHR34832:SF1">
    <property type="entry name" value="CENTROMERE PROTEIN W"/>
    <property type="match status" value="1"/>
</dbReference>
<evidence type="ECO:0000256" key="3">
    <source>
        <dbReference type="ARBA" id="ARBA00022454"/>
    </source>
</evidence>
<keyword evidence="6" id="KW-0137">Centromere</keyword>
<evidence type="ECO:0000256" key="2">
    <source>
        <dbReference type="ARBA" id="ARBA00004629"/>
    </source>
</evidence>
<organism evidence="8 9">
    <name type="scientific">Periconia digitata</name>
    <dbReference type="NCBI Taxonomy" id="1303443"/>
    <lineage>
        <taxon>Eukaryota</taxon>
        <taxon>Fungi</taxon>
        <taxon>Dikarya</taxon>
        <taxon>Ascomycota</taxon>
        <taxon>Pezizomycotina</taxon>
        <taxon>Dothideomycetes</taxon>
        <taxon>Pleosporomycetidae</taxon>
        <taxon>Pleosporales</taxon>
        <taxon>Massarineae</taxon>
        <taxon>Periconiaceae</taxon>
        <taxon>Periconia</taxon>
    </lineage>
</organism>
<evidence type="ECO:0008006" key="10">
    <source>
        <dbReference type="Google" id="ProtNLM"/>
    </source>
</evidence>
<evidence type="ECO:0000256" key="6">
    <source>
        <dbReference type="ARBA" id="ARBA00023328"/>
    </source>
</evidence>
<comment type="subcellular location">
    <subcellularLocation>
        <location evidence="2">Chromosome</location>
        <location evidence="2">Centromere</location>
        <location evidence="2">Kinetochore</location>
    </subcellularLocation>
    <subcellularLocation>
        <location evidence="1">Nucleus</location>
    </subcellularLocation>
</comment>
<keyword evidence="4" id="KW-0995">Kinetochore</keyword>
<dbReference type="SUPFAM" id="SSF47113">
    <property type="entry name" value="Histone-fold"/>
    <property type="match status" value="1"/>
</dbReference>
<evidence type="ECO:0000256" key="4">
    <source>
        <dbReference type="ARBA" id="ARBA00022838"/>
    </source>
</evidence>